<dbReference type="PANTHER" id="PTHR44846:SF17">
    <property type="entry name" value="GNTR-FAMILY TRANSCRIPTIONAL REGULATOR"/>
    <property type="match status" value="1"/>
</dbReference>
<dbReference type="SUPFAM" id="SSF64288">
    <property type="entry name" value="Chorismate lyase-like"/>
    <property type="match status" value="1"/>
</dbReference>
<dbReference type="InterPro" id="IPR011663">
    <property type="entry name" value="UTRA"/>
</dbReference>
<sequence>MKPKYITIKEKIENMIEAGEYQPGDQFGSEYEMAMKFEVSRETFRSAVRLLEQEGKVHVKHGVGTFIMNPLPEVPNNLEKLTSITAMMKLAGLKDTERHESIKNTHCPEKYAAPLNLTPDDFVYIHERTRIVHNEPVVISINILPEQYFGGIFEERGLSEPLFKVLEAASGIRIVRSNTEIIVPPPTDPYCDKLLIKPETTVLLLEQQHFDESNRPIMYSIDYYRNDIFKFWVQRM</sequence>
<dbReference type="RefSeq" id="WP_305992136.1">
    <property type="nucleotide sequence ID" value="NZ_JAVAMP010000004.1"/>
</dbReference>
<evidence type="ECO:0000259" key="4">
    <source>
        <dbReference type="PROSITE" id="PS50949"/>
    </source>
</evidence>
<keyword evidence="1" id="KW-0805">Transcription regulation</keyword>
<dbReference type="Proteomes" id="UP001231941">
    <property type="component" value="Unassembled WGS sequence"/>
</dbReference>
<dbReference type="InterPro" id="IPR050679">
    <property type="entry name" value="Bact_HTH_transcr_reg"/>
</dbReference>
<dbReference type="PANTHER" id="PTHR44846">
    <property type="entry name" value="MANNOSYL-D-GLYCERATE TRANSPORT/METABOLISM SYSTEM REPRESSOR MNGR-RELATED"/>
    <property type="match status" value="1"/>
</dbReference>
<evidence type="ECO:0000256" key="3">
    <source>
        <dbReference type="ARBA" id="ARBA00023163"/>
    </source>
</evidence>
<dbReference type="InterPro" id="IPR036388">
    <property type="entry name" value="WH-like_DNA-bd_sf"/>
</dbReference>
<evidence type="ECO:0000313" key="6">
    <source>
        <dbReference type="Proteomes" id="UP001231941"/>
    </source>
</evidence>
<gene>
    <name evidence="5" type="ORF">Q5Y73_12005</name>
</gene>
<dbReference type="Gene3D" id="3.40.1410.10">
    <property type="entry name" value="Chorismate lyase-like"/>
    <property type="match status" value="1"/>
</dbReference>
<dbReference type="InterPro" id="IPR036390">
    <property type="entry name" value="WH_DNA-bd_sf"/>
</dbReference>
<keyword evidence="3" id="KW-0804">Transcription</keyword>
<organism evidence="5 6">
    <name type="scientific">Chengkuizengella axinellae</name>
    <dbReference type="NCBI Taxonomy" id="3064388"/>
    <lineage>
        <taxon>Bacteria</taxon>
        <taxon>Bacillati</taxon>
        <taxon>Bacillota</taxon>
        <taxon>Bacilli</taxon>
        <taxon>Bacillales</taxon>
        <taxon>Paenibacillaceae</taxon>
        <taxon>Chengkuizengella</taxon>
    </lineage>
</organism>
<protein>
    <submittedName>
        <fullName evidence="5">GntR family transcriptional regulator</fullName>
    </submittedName>
</protein>
<dbReference type="SUPFAM" id="SSF46785">
    <property type="entry name" value="Winged helix' DNA-binding domain"/>
    <property type="match status" value="1"/>
</dbReference>
<keyword evidence="6" id="KW-1185">Reference proteome</keyword>
<reference evidence="5 6" key="1">
    <citation type="submission" date="2023-08" db="EMBL/GenBank/DDBJ databases">
        <authorList>
            <person name="Park J.-S."/>
        </authorList>
    </citation>
    <scope>NUCLEOTIDE SEQUENCE [LARGE SCALE GENOMIC DNA]</scope>
    <source>
        <strain evidence="5 6">2205SS18-9</strain>
    </source>
</reference>
<dbReference type="InterPro" id="IPR000524">
    <property type="entry name" value="Tscrpt_reg_HTH_GntR"/>
</dbReference>
<dbReference type="Pfam" id="PF00392">
    <property type="entry name" value="GntR"/>
    <property type="match status" value="1"/>
</dbReference>
<dbReference type="Pfam" id="PF07702">
    <property type="entry name" value="UTRA"/>
    <property type="match status" value="1"/>
</dbReference>
<comment type="caution">
    <text evidence="5">The sequence shown here is derived from an EMBL/GenBank/DDBJ whole genome shotgun (WGS) entry which is preliminary data.</text>
</comment>
<name>A0ABT9IZT5_9BACL</name>
<evidence type="ECO:0000256" key="2">
    <source>
        <dbReference type="ARBA" id="ARBA00023125"/>
    </source>
</evidence>
<dbReference type="Gene3D" id="1.10.10.10">
    <property type="entry name" value="Winged helix-like DNA-binding domain superfamily/Winged helix DNA-binding domain"/>
    <property type="match status" value="1"/>
</dbReference>
<proteinExistence type="predicted"/>
<dbReference type="SMART" id="SM00345">
    <property type="entry name" value="HTH_GNTR"/>
    <property type="match status" value="1"/>
</dbReference>
<keyword evidence="2" id="KW-0238">DNA-binding</keyword>
<dbReference type="CDD" id="cd07377">
    <property type="entry name" value="WHTH_GntR"/>
    <property type="match status" value="1"/>
</dbReference>
<dbReference type="EMBL" id="JAVAMP010000004">
    <property type="protein sequence ID" value="MDP5274833.1"/>
    <property type="molecule type" value="Genomic_DNA"/>
</dbReference>
<dbReference type="SMART" id="SM00866">
    <property type="entry name" value="UTRA"/>
    <property type="match status" value="1"/>
</dbReference>
<feature type="domain" description="HTH gntR-type" evidence="4">
    <location>
        <begin position="2"/>
        <end position="70"/>
    </location>
</feature>
<evidence type="ECO:0000256" key="1">
    <source>
        <dbReference type="ARBA" id="ARBA00023015"/>
    </source>
</evidence>
<evidence type="ECO:0000313" key="5">
    <source>
        <dbReference type="EMBL" id="MDP5274833.1"/>
    </source>
</evidence>
<dbReference type="PROSITE" id="PS50949">
    <property type="entry name" value="HTH_GNTR"/>
    <property type="match status" value="1"/>
</dbReference>
<dbReference type="InterPro" id="IPR028978">
    <property type="entry name" value="Chorismate_lyase_/UTRA_dom_sf"/>
</dbReference>
<accession>A0ABT9IZT5</accession>